<evidence type="ECO:0000256" key="1">
    <source>
        <dbReference type="SAM" id="MobiDB-lite"/>
    </source>
</evidence>
<dbReference type="EMBL" id="FNTD01000001">
    <property type="protein sequence ID" value="SEB29435.1"/>
    <property type="molecule type" value="Genomic_DNA"/>
</dbReference>
<reference evidence="2 3" key="1">
    <citation type="submission" date="2016-10" db="EMBL/GenBank/DDBJ databases">
        <authorList>
            <person name="de Groot N.N."/>
        </authorList>
    </citation>
    <scope>NUCLEOTIDE SEQUENCE [LARGE SCALE GENOMIC DNA]</scope>
    <source>
        <strain evidence="2 3">DSM 40306</strain>
    </source>
</reference>
<gene>
    <name evidence="2" type="ORF">SAMN04490357_0002</name>
</gene>
<name>A0A1H4I6A9_9ACTN</name>
<proteinExistence type="predicted"/>
<evidence type="ECO:0000313" key="2">
    <source>
        <dbReference type="EMBL" id="SEB29435.1"/>
    </source>
</evidence>
<evidence type="ECO:0000313" key="3">
    <source>
        <dbReference type="Proteomes" id="UP000182375"/>
    </source>
</evidence>
<sequence length="56" mass="6202">MFAKKKPGVEYPPYVTVPRKAGEPRAVGQPPRTTRSKPAPADQPVKRIGFRASKKK</sequence>
<organism evidence="2 3">
    <name type="scientific">Streptomyces misionensis</name>
    <dbReference type="NCBI Taxonomy" id="67331"/>
    <lineage>
        <taxon>Bacteria</taxon>
        <taxon>Bacillati</taxon>
        <taxon>Actinomycetota</taxon>
        <taxon>Actinomycetes</taxon>
        <taxon>Kitasatosporales</taxon>
        <taxon>Streptomycetaceae</taxon>
        <taxon>Streptomyces</taxon>
    </lineage>
</organism>
<feature type="region of interest" description="Disordered" evidence="1">
    <location>
        <begin position="1"/>
        <end position="56"/>
    </location>
</feature>
<accession>A0A1H4I6A9</accession>
<dbReference type="Proteomes" id="UP000182375">
    <property type="component" value="Unassembled WGS sequence"/>
</dbReference>
<protein>
    <submittedName>
        <fullName evidence="2">Uncharacterized protein</fullName>
    </submittedName>
</protein>
<dbReference type="AlphaFoldDB" id="A0A1H4I6A9"/>
<dbReference type="RefSeq" id="WP_167381332.1">
    <property type="nucleotide sequence ID" value="NZ_FNTD01000001.1"/>
</dbReference>
<dbReference type="GeneID" id="95516743"/>